<dbReference type="STRING" id="472181.SAMN05216271_1845"/>
<keyword evidence="6 8" id="KW-0472">Membrane</keyword>
<dbReference type="InterPro" id="IPR006189">
    <property type="entry name" value="CHASE_dom"/>
</dbReference>
<dbReference type="GO" id="GO:0005886">
    <property type="term" value="C:plasma membrane"/>
    <property type="evidence" value="ECO:0007669"/>
    <property type="project" value="UniProtKB-SubCell"/>
</dbReference>
<evidence type="ECO:0000256" key="4">
    <source>
        <dbReference type="ARBA" id="ARBA00022692"/>
    </source>
</evidence>
<evidence type="ECO:0000256" key="5">
    <source>
        <dbReference type="ARBA" id="ARBA00022989"/>
    </source>
</evidence>
<dbReference type="GO" id="GO:1902201">
    <property type="term" value="P:negative regulation of bacterial-type flagellum-dependent cell motility"/>
    <property type="evidence" value="ECO:0007669"/>
    <property type="project" value="TreeGrafter"/>
</dbReference>
<dbReference type="EC" id="2.7.7.65" evidence="3"/>
<dbReference type="SUPFAM" id="SSF55785">
    <property type="entry name" value="PYP-like sensor domain (PAS domain)"/>
    <property type="match status" value="1"/>
</dbReference>
<comment type="catalytic activity">
    <reaction evidence="7">
        <text>2 GTP = 3',3'-c-di-GMP + 2 diphosphate</text>
        <dbReference type="Rhea" id="RHEA:24898"/>
        <dbReference type="ChEBI" id="CHEBI:33019"/>
        <dbReference type="ChEBI" id="CHEBI:37565"/>
        <dbReference type="ChEBI" id="CHEBI:58805"/>
        <dbReference type="EC" id="2.7.7.65"/>
    </reaction>
</comment>
<evidence type="ECO:0000256" key="3">
    <source>
        <dbReference type="ARBA" id="ARBA00012528"/>
    </source>
</evidence>
<dbReference type="Pfam" id="PF03924">
    <property type="entry name" value="CHASE"/>
    <property type="match status" value="1"/>
</dbReference>
<dbReference type="RefSeq" id="WP_092285922.1">
    <property type="nucleotide sequence ID" value="NZ_LT629763.1"/>
</dbReference>
<sequence>MSFRSASRNSKQTFALIALLFALLLAAIFYLWQALLAAEQTQAQARLQLEANSLAAQIEGRFQQQTGTLIRLAERWDFQRESPHLWQADADRLLRDFHNFQAIEWLDSSYRMRWIQPLAGNEAVINFVYHPDHPNYPVLVRAQTTGKPHLSSPFKLVQGGQGLAYYVPLYKVEDGERTFDGFLLGIFRVEVLLSDLLRDLQANRLSIELEERGQTLMNRPTSDQLADSWRVSSPVVLGENHNFVLVVHPTRHLLDTATTHLPLMIMLSGSLAALLLCYSLWLAIQGARRNAILKNTNRQLQAEVVRRQSTEESLKNNQARLKLIIDMTDHSHDALFIIGLEPQELVYINRTCWQSLGYSEAQLRQLATIAPKDIMPEVGSWMKAVKSLIHNQGDAIFQQHVVHANGQVTPLEISARHLRRLGRDYLICVGRNNSEQLEIAERLQRLSNQDGLTGLYNRRYFDKTLLSEWRRLRRENIPLGLLMLDVDHFKRFNDLLGHQAGDDALQRLANAMSSCLMREGDCVCRYGGEEFAVILPGADLPQCMQVARRIHEAVELMALPHPDTSIDSGLLSVSIGAASLQPMPEWSPHDLIKQADAALYRAKAEGRNRTCDAETGEDETD</sequence>
<keyword evidence="4 8" id="KW-0812">Transmembrane</keyword>
<evidence type="ECO:0000256" key="2">
    <source>
        <dbReference type="ARBA" id="ARBA00004533"/>
    </source>
</evidence>
<evidence type="ECO:0000313" key="12">
    <source>
        <dbReference type="Proteomes" id="UP000243413"/>
    </source>
</evidence>
<dbReference type="SMART" id="SM00267">
    <property type="entry name" value="GGDEF"/>
    <property type="match status" value="1"/>
</dbReference>
<dbReference type="PROSITE" id="PS50887">
    <property type="entry name" value="GGDEF"/>
    <property type="match status" value="1"/>
</dbReference>
<dbReference type="SMART" id="SM01079">
    <property type="entry name" value="CHASE"/>
    <property type="match status" value="1"/>
</dbReference>
<evidence type="ECO:0000256" key="6">
    <source>
        <dbReference type="ARBA" id="ARBA00023136"/>
    </source>
</evidence>
<dbReference type="InterPro" id="IPR042240">
    <property type="entry name" value="CHASE_sf"/>
</dbReference>
<dbReference type="InterPro" id="IPR050469">
    <property type="entry name" value="Diguanylate_Cyclase"/>
</dbReference>
<comment type="cofactor">
    <cofactor evidence="1">
        <name>Mg(2+)</name>
        <dbReference type="ChEBI" id="CHEBI:18420"/>
    </cofactor>
</comment>
<protein>
    <recommendedName>
        <fullName evidence="3">diguanylate cyclase</fullName>
        <ecNumber evidence="3">2.7.7.65</ecNumber>
    </recommendedName>
</protein>
<gene>
    <name evidence="11" type="ORF">SAMN05216271_1845</name>
</gene>
<evidence type="ECO:0000256" key="1">
    <source>
        <dbReference type="ARBA" id="ARBA00001946"/>
    </source>
</evidence>
<dbReference type="Pfam" id="PF00990">
    <property type="entry name" value="GGDEF"/>
    <property type="match status" value="1"/>
</dbReference>
<name>A0A1H1RX02_9GAMM</name>
<dbReference type="GO" id="GO:0043709">
    <property type="term" value="P:cell adhesion involved in single-species biofilm formation"/>
    <property type="evidence" value="ECO:0007669"/>
    <property type="project" value="TreeGrafter"/>
</dbReference>
<dbReference type="InterPro" id="IPR035965">
    <property type="entry name" value="PAS-like_dom_sf"/>
</dbReference>
<dbReference type="OrthoDB" id="9812260at2"/>
<dbReference type="GO" id="GO:0052621">
    <property type="term" value="F:diguanylate cyclase activity"/>
    <property type="evidence" value="ECO:0007669"/>
    <property type="project" value="UniProtKB-EC"/>
</dbReference>
<dbReference type="InterPro" id="IPR043128">
    <property type="entry name" value="Rev_trsase/Diguanyl_cyclase"/>
</dbReference>
<dbReference type="GO" id="GO:0007165">
    <property type="term" value="P:signal transduction"/>
    <property type="evidence" value="ECO:0007669"/>
    <property type="project" value="UniProtKB-ARBA"/>
</dbReference>
<evidence type="ECO:0000256" key="7">
    <source>
        <dbReference type="ARBA" id="ARBA00034247"/>
    </source>
</evidence>
<dbReference type="Proteomes" id="UP000243413">
    <property type="component" value="Chromosome I"/>
</dbReference>
<dbReference type="Gene3D" id="3.30.450.350">
    <property type="entry name" value="CHASE domain"/>
    <property type="match status" value="1"/>
</dbReference>
<dbReference type="NCBIfam" id="TIGR00254">
    <property type="entry name" value="GGDEF"/>
    <property type="match status" value="1"/>
</dbReference>
<dbReference type="PROSITE" id="PS50839">
    <property type="entry name" value="CHASE"/>
    <property type="match status" value="1"/>
</dbReference>
<organism evidence="11 12">
    <name type="scientific">Halopseudomonas sabulinigri</name>
    <dbReference type="NCBI Taxonomy" id="472181"/>
    <lineage>
        <taxon>Bacteria</taxon>
        <taxon>Pseudomonadati</taxon>
        <taxon>Pseudomonadota</taxon>
        <taxon>Gammaproteobacteria</taxon>
        <taxon>Pseudomonadales</taxon>
        <taxon>Pseudomonadaceae</taxon>
        <taxon>Halopseudomonas</taxon>
    </lineage>
</organism>
<reference evidence="12" key="1">
    <citation type="submission" date="2016-10" db="EMBL/GenBank/DDBJ databases">
        <authorList>
            <person name="Varghese N."/>
            <person name="Submissions S."/>
        </authorList>
    </citation>
    <scope>NUCLEOTIDE SEQUENCE [LARGE SCALE GENOMIC DNA]</scope>
    <source>
        <strain evidence="12">JCM 14963</strain>
    </source>
</reference>
<keyword evidence="5 8" id="KW-1133">Transmembrane helix</keyword>
<dbReference type="Gene3D" id="3.30.70.270">
    <property type="match status" value="1"/>
</dbReference>
<feature type="transmembrane region" description="Helical" evidence="8">
    <location>
        <begin position="261"/>
        <end position="284"/>
    </location>
</feature>
<dbReference type="InterPro" id="IPR029787">
    <property type="entry name" value="Nucleotide_cyclase"/>
</dbReference>
<proteinExistence type="predicted"/>
<feature type="domain" description="GGDEF" evidence="10">
    <location>
        <begin position="477"/>
        <end position="615"/>
    </location>
</feature>
<dbReference type="Gene3D" id="3.30.450.20">
    <property type="entry name" value="PAS domain"/>
    <property type="match status" value="1"/>
</dbReference>
<evidence type="ECO:0000259" key="9">
    <source>
        <dbReference type="PROSITE" id="PS50839"/>
    </source>
</evidence>
<dbReference type="EMBL" id="LT629763">
    <property type="protein sequence ID" value="SDS40262.1"/>
    <property type="molecule type" value="Genomic_DNA"/>
</dbReference>
<feature type="domain" description="CHASE" evidence="9">
    <location>
        <begin position="107"/>
        <end position="209"/>
    </location>
</feature>
<dbReference type="PANTHER" id="PTHR45138">
    <property type="entry name" value="REGULATORY COMPONENTS OF SENSORY TRANSDUCTION SYSTEM"/>
    <property type="match status" value="1"/>
</dbReference>
<dbReference type="InterPro" id="IPR000160">
    <property type="entry name" value="GGDEF_dom"/>
</dbReference>
<dbReference type="PANTHER" id="PTHR45138:SF9">
    <property type="entry name" value="DIGUANYLATE CYCLASE DGCM-RELATED"/>
    <property type="match status" value="1"/>
</dbReference>
<dbReference type="FunFam" id="3.30.70.270:FF:000001">
    <property type="entry name" value="Diguanylate cyclase domain protein"/>
    <property type="match status" value="1"/>
</dbReference>
<evidence type="ECO:0000259" key="10">
    <source>
        <dbReference type="PROSITE" id="PS50887"/>
    </source>
</evidence>
<evidence type="ECO:0000313" key="11">
    <source>
        <dbReference type="EMBL" id="SDS40262.1"/>
    </source>
</evidence>
<dbReference type="AlphaFoldDB" id="A0A1H1RX02"/>
<evidence type="ECO:0000256" key="8">
    <source>
        <dbReference type="SAM" id="Phobius"/>
    </source>
</evidence>
<dbReference type="CDD" id="cd01949">
    <property type="entry name" value="GGDEF"/>
    <property type="match status" value="1"/>
</dbReference>
<accession>A0A1H1RX02</accession>
<comment type="subcellular location">
    <subcellularLocation>
        <location evidence="2">Cell inner membrane</location>
    </subcellularLocation>
</comment>
<dbReference type="SUPFAM" id="SSF55073">
    <property type="entry name" value="Nucleotide cyclase"/>
    <property type="match status" value="1"/>
</dbReference>